<keyword evidence="4" id="KW-1185">Reference proteome</keyword>
<keyword evidence="2" id="KW-1133">Transmembrane helix</keyword>
<evidence type="ECO:0000256" key="1">
    <source>
        <dbReference type="SAM" id="MobiDB-lite"/>
    </source>
</evidence>
<comment type="caution">
    <text evidence="3">The sequence shown here is derived from an EMBL/GenBank/DDBJ whole genome shotgun (WGS) entry which is preliminary data.</text>
</comment>
<name>A0A8T0JCZ3_CERPU</name>
<dbReference type="Proteomes" id="UP000822688">
    <property type="component" value="Chromosome 1"/>
</dbReference>
<feature type="transmembrane region" description="Helical" evidence="2">
    <location>
        <begin position="387"/>
        <end position="408"/>
    </location>
</feature>
<protein>
    <submittedName>
        <fullName evidence="3">Uncharacterized protein</fullName>
    </submittedName>
</protein>
<evidence type="ECO:0000313" key="4">
    <source>
        <dbReference type="Proteomes" id="UP000822688"/>
    </source>
</evidence>
<keyword evidence="2" id="KW-0472">Membrane</keyword>
<keyword evidence="2" id="KW-0812">Transmembrane</keyword>
<proteinExistence type="predicted"/>
<feature type="transmembrane region" description="Helical" evidence="2">
    <location>
        <begin position="137"/>
        <end position="157"/>
    </location>
</feature>
<feature type="transmembrane region" description="Helical" evidence="2">
    <location>
        <begin position="437"/>
        <end position="459"/>
    </location>
</feature>
<dbReference type="EMBL" id="CM026421">
    <property type="protein sequence ID" value="KAG0592698.1"/>
    <property type="molecule type" value="Genomic_DNA"/>
</dbReference>
<feature type="region of interest" description="Disordered" evidence="1">
    <location>
        <begin position="482"/>
        <end position="504"/>
    </location>
</feature>
<gene>
    <name evidence="3" type="ORF">KC19_1G273900</name>
</gene>
<evidence type="ECO:0000313" key="3">
    <source>
        <dbReference type="EMBL" id="KAG0592698.1"/>
    </source>
</evidence>
<dbReference type="OrthoDB" id="1923554at2759"/>
<feature type="transmembrane region" description="Helical" evidence="2">
    <location>
        <begin position="345"/>
        <end position="367"/>
    </location>
</feature>
<organism evidence="3 4">
    <name type="scientific">Ceratodon purpureus</name>
    <name type="common">Fire moss</name>
    <name type="synonym">Dicranum purpureum</name>
    <dbReference type="NCBI Taxonomy" id="3225"/>
    <lineage>
        <taxon>Eukaryota</taxon>
        <taxon>Viridiplantae</taxon>
        <taxon>Streptophyta</taxon>
        <taxon>Embryophyta</taxon>
        <taxon>Bryophyta</taxon>
        <taxon>Bryophytina</taxon>
        <taxon>Bryopsida</taxon>
        <taxon>Dicranidae</taxon>
        <taxon>Pseudoditrichales</taxon>
        <taxon>Ditrichaceae</taxon>
        <taxon>Ceratodon</taxon>
    </lineage>
</organism>
<evidence type="ECO:0000256" key="2">
    <source>
        <dbReference type="SAM" id="Phobius"/>
    </source>
</evidence>
<accession>A0A8T0JCZ3</accession>
<feature type="transmembrane region" description="Helical" evidence="2">
    <location>
        <begin position="237"/>
        <end position="257"/>
    </location>
</feature>
<feature type="transmembrane region" description="Helical" evidence="2">
    <location>
        <begin position="310"/>
        <end position="333"/>
    </location>
</feature>
<reference evidence="3" key="1">
    <citation type="submission" date="2020-06" db="EMBL/GenBank/DDBJ databases">
        <title>WGS assembly of Ceratodon purpureus strain R40.</title>
        <authorList>
            <person name="Carey S.B."/>
            <person name="Jenkins J."/>
            <person name="Shu S."/>
            <person name="Lovell J.T."/>
            <person name="Sreedasyam A."/>
            <person name="Maumus F."/>
            <person name="Tiley G.P."/>
            <person name="Fernandez-Pozo N."/>
            <person name="Barry K."/>
            <person name="Chen C."/>
            <person name="Wang M."/>
            <person name="Lipzen A."/>
            <person name="Daum C."/>
            <person name="Saski C.A."/>
            <person name="Payton A.C."/>
            <person name="Mcbreen J.C."/>
            <person name="Conrad R.E."/>
            <person name="Kollar L.M."/>
            <person name="Olsson S."/>
            <person name="Huttunen S."/>
            <person name="Landis J.B."/>
            <person name="Wickett N.J."/>
            <person name="Johnson M.G."/>
            <person name="Rensing S.A."/>
            <person name="Grimwood J."/>
            <person name="Schmutz J."/>
            <person name="Mcdaniel S.F."/>
        </authorList>
    </citation>
    <scope>NUCLEOTIDE SEQUENCE</scope>
    <source>
        <strain evidence="3">R40</strain>
    </source>
</reference>
<feature type="transmembrane region" description="Helical" evidence="2">
    <location>
        <begin position="269"/>
        <end position="290"/>
    </location>
</feature>
<dbReference type="AlphaFoldDB" id="A0A8T0JCZ3"/>
<sequence length="504" mass="54807">MADKNLKFGVGSSLGAVGGDLHQHEEIDKLDCGIHGSAPQLRGLATVSVRSEGVVDSYTATSPANPMAPTVALEENFRPSMKDMIANSAAQTMSAGLYLFDHISNIVVLTQYYILSKTGKFSGIVINLRHFRNSSKVPFYVCLGFMIFDPAVAAVAFKLRLEPEEHPLRSALFLPIIQFKRFFSGVWKSSSWASVLEVKESLETEALFSIITAMETIPQLILQFAIIYYLAYSDQGALPAILVISVVVLFLSASYNTGRAVMYQMSKKWTFALDISGLVAGMYTVGAMLLRFSAVTAVISAFGNSFSGEVFKAVMTVYMVVGICLLSYIISVLDHFHKGRDICTWRAQVNIIVASYICATIGPLYPAMENDRGDVSWSSTLNPKRTLLVRLGLATGINMIPDVVIVILSSIRTVEQIYPTCSGTTTTNNSWISCHEFISFVTVGLALSVLPCIIFPRIANVAPYENRLDAVPINGATAVNGQTVHSSGPYRRPRTATAGNAGEL</sequence>